<name>A0ABY9YSS3_9GAMM</name>
<organism evidence="2 3">
    <name type="scientific">Stenotrophomonas oahuensis</name>
    <dbReference type="NCBI Taxonomy" id="3003271"/>
    <lineage>
        <taxon>Bacteria</taxon>
        <taxon>Pseudomonadati</taxon>
        <taxon>Pseudomonadota</taxon>
        <taxon>Gammaproteobacteria</taxon>
        <taxon>Lysobacterales</taxon>
        <taxon>Lysobacteraceae</taxon>
        <taxon>Stenotrophomonas</taxon>
    </lineage>
</organism>
<keyword evidence="1" id="KW-1133">Transmembrane helix</keyword>
<keyword evidence="1" id="KW-0472">Membrane</keyword>
<accession>A0ABY9YSS3</accession>
<evidence type="ECO:0000313" key="3">
    <source>
        <dbReference type="Proteomes" id="UP001302072"/>
    </source>
</evidence>
<reference evidence="2 3" key="1">
    <citation type="submission" date="2022-12" db="EMBL/GenBank/DDBJ databases">
        <title>Two new species, Stenotrophomonas aracearum and Stenotrophomonas oahuensis, isolated from Anthurium (Araceae family) in Hawaii.</title>
        <authorList>
            <person name="Chunag S.C."/>
            <person name="Dobhal S."/>
            <person name="Alvarez A."/>
            <person name="Arif M."/>
        </authorList>
    </citation>
    <scope>NUCLEOTIDE SEQUENCE [LARGE SCALE GENOMIC DNA]</scope>
    <source>
        <strain evidence="2 3">A5586</strain>
    </source>
</reference>
<keyword evidence="3" id="KW-1185">Reference proteome</keyword>
<keyword evidence="1" id="KW-0812">Transmembrane</keyword>
<protein>
    <recommendedName>
        <fullName evidence="4">Transmembrane protein</fullName>
    </recommendedName>
</protein>
<dbReference type="RefSeq" id="WP_311192767.1">
    <property type="nucleotide sequence ID" value="NZ_CP115541.1"/>
</dbReference>
<dbReference type="Proteomes" id="UP001302072">
    <property type="component" value="Chromosome"/>
</dbReference>
<evidence type="ECO:0008006" key="4">
    <source>
        <dbReference type="Google" id="ProtNLM"/>
    </source>
</evidence>
<gene>
    <name evidence="2" type="ORF">PDM29_04915</name>
</gene>
<proteinExistence type="predicted"/>
<evidence type="ECO:0000256" key="1">
    <source>
        <dbReference type="SAM" id="Phobius"/>
    </source>
</evidence>
<dbReference type="EMBL" id="CP115541">
    <property type="protein sequence ID" value="WNH53626.1"/>
    <property type="molecule type" value="Genomic_DNA"/>
</dbReference>
<evidence type="ECO:0000313" key="2">
    <source>
        <dbReference type="EMBL" id="WNH53626.1"/>
    </source>
</evidence>
<feature type="transmembrane region" description="Helical" evidence="1">
    <location>
        <begin position="65"/>
        <end position="84"/>
    </location>
</feature>
<sequence length="87" mass="9730">MAKLTTCSGCSTRFDARKALVSAGGLRTTNAMYQRDVALQVRCPNCRREFTTTEVSLFGFLSPNGYRWVVVALLVVIVALMFWLPPR</sequence>